<accession>A0ABR9XUB9</accession>
<dbReference type="RefSeq" id="WP_175187799.1">
    <property type="nucleotide sequence ID" value="NZ_JABVZQ010000022.1"/>
</dbReference>
<evidence type="ECO:0000313" key="1">
    <source>
        <dbReference type="EMBL" id="MBF0637478.1"/>
    </source>
</evidence>
<dbReference type="EMBL" id="JADGII010000022">
    <property type="protein sequence ID" value="MBF0637478.1"/>
    <property type="molecule type" value="Genomic_DNA"/>
</dbReference>
<proteinExistence type="predicted"/>
<keyword evidence="2" id="KW-1185">Reference proteome</keyword>
<name>A0ABR9XUB9_9CHLB</name>
<comment type="caution">
    <text evidence="1">The sequence shown here is derived from an EMBL/GenBank/DDBJ whole genome shotgun (WGS) entry which is preliminary data.</text>
</comment>
<reference evidence="1 2" key="1">
    <citation type="journal article" date="2020" name="Microorganisms">
        <title>Simultaneous Genome Sequencing of Prosthecochloris ethylica and Desulfuromonas acetoxidans within a Syntrophic Mixture Reveals Unique Pili and Protein Interactions.</title>
        <authorList>
            <person name="Kyndt J.A."/>
            <person name="Van Beeumen J.J."/>
            <person name="Meyer T.E."/>
        </authorList>
    </citation>
    <scope>NUCLEOTIDE SEQUENCE [LARGE SCALE GENOMIC DNA]</scope>
    <source>
        <strain evidence="1 2">N3</strain>
    </source>
</reference>
<protein>
    <submittedName>
        <fullName evidence="1">YdbL family protein</fullName>
    </submittedName>
</protein>
<dbReference type="Pfam" id="PF07027">
    <property type="entry name" value="DUF1318"/>
    <property type="match status" value="1"/>
</dbReference>
<sequence length="118" mass="13118">MQRSFSSRPAPVRLLGYLLFSMLLLLPLRADAIDLDTARRQGLAGETDSGLLARPPQAGDEARPLITTVNAQRKTEYTRIATQNGITADVVGRMMFEKLYPTLPSGTWVRIDGEWSKK</sequence>
<dbReference type="PIRSF" id="PIRSF025560">
    <property type="entry name" value="UCP025560"/>
    <property type="match status" value="1"/>
</dbReference>
<dbReference type="InterPro" id="IPR008309">
    <property type="entry name" value="YdbL"/>
</dbReference>
<organism evidence="1 2">
    <name type="scientific">Prosthecochloris ethylica</name>
    <dbReference type="NCBI Taxonomy" id="2743976"/>
    <lineage>
        <taxon>Bacteria</taxon>
        <taxon>Pseudomonadati</taxon>
        <taxon>Chlorobiota</taxon>
        <taxon>Chlorobiia</taxon>
        <taxon>Chlorobiales</taxon>
        <taxon>Chlorobiaceae</taxon>
        <taxon>Prosthecochloris</taxon>
    </lineage>
</organism>
<evidence type="ECO:0000313" key="2">
    <source>
        <dbReference type="Proteomes" id="UP000619838"/>
    </source>
</evidence>
<dbReference type="Proteomes" id="UP000619838">
    <property type="component" value="Unassembled WGS sequence"/>
</dbReference>
<gene>
    <name evidence="1" type="ORF">INT08_09895</name>
</gene>